<feature type="transmembrane region" description="Helical" evidence="1">
    <location>
        <begin position="12"/>
        <end position="36"/>
    </location>
</feature>
<keyword evidence="1" id="KW-1133">Transmembrane helix</keyword>
<gene>
    <name evidence="3" type="ORF">ESA94_20130</name>
</gene>
<keyword evidence="1" id="KW-0472">Membrane</keyword>
<protein>
    <recommendedName>
        <fullName evidence="2">Bacterial Pleckstrin homology domain-containing protein</fullName>
    </recommendedName>
</protein>
<evidence type="ECO:0000313" key="4">
    <source>
        <dbReference type="Proteomes" id="UP000290204"/>
    </source>
</evidence>
<feature type="transmembrane region" description="Helical" evidence="1">
    <location>
        <begin position="42"/>
        <end position="61"/>
    </location>
</feature>
<accession>A0A4Q1CDY9</accession>
<keyword evidence="1" id="KW-0812">Transmembrane</keyword>
<dbReference type="AlphaFoldDB" id="A0A4Q1CDY9"/>
<dbReference type="EMBL" id="SDHW01000008">
    <property type="protein sequence ID" value="RXK57830.1"/>
    <property type="molecule type" value="Genomic_DNA"/>
</dbReference>
<organism evidence="3 4">
    <name type="scientific">Lacibacter luteus</name>
    <dbReference type="NCBI Taxonomy" id="2508719"/>
    <lineage>
        <taxon>Bacteria</taxon>
        <taxon>Pseudomonadati</taxon>
        <taxon>Bacteroidota</taxon>
        <taxon>Chitinophagia</taxon>
        <taxon>Chitinophagales</taxon>
        <taxon>Chitinophagaceae</taxon>
        <taxon>Lacibacter</taxon>
    </lineage>
</organism>
<evidence type="ECO:0000259" key="2">
    <source>
        <dbReference type="Pfam" id="PF10882"/>
    </source>
</evidence>
<dbReference type="OrthoDB" id="952021at2"/>
<feature type="domain" description="Bacterial Pleckstrin homology" evidence="2">
    <location>
        <begin position="66"/>
        <end position="161"/>
    </location>
</feature>
<dbReference type="Pfam" id="PF10882">
    <property type="entry name" value="bPH_5"/>
    <property type="match status" value="1"/>
</dbReference>
<dbReference type="InterPro" id="IPR027783">
    <property type="entry name" value="Bacterial_PH-related"/>
</dbReference>
<dbReference type="Proteomes" id="UP000290204">
    <property type="component" value="Unassembled WGS sequence"/>
</dbReference>
<proteinExistence type="predicted"/>
<comment type="caution">
    <text evidence="3">The sequence shown here is derived from an EMBL/GenBank/DDBJ whole genome shotgun (WGS) entry which is preliminary data.</text>
</comment>
<dbReference type="RefSeq" id="WP_129132754.1">
    <property type="nucleotide sequence ID" value="NZ_SDHW01000008.1"/>
</dbReference>
<evidence type="ECO:0000256" key="1">
    <source>
        <dbReference type="SAM" id="Phobius"/>
    </source>
</evidence>
<reference evidence="3 4" key="1">
    <citation type="submission" date="2019-01" db="EMBL/GenBank/DDBJ databases">
        <title>Lacibacter sp. strain TTM-7.</title>
        <authorList>
            <person name="Chen W.-M."/>
        </authorList>
    </citation>
    <scope>NUCLEOTIDE SEQUENCE [LARGE SCALE GENOMIC DNA]</scope>
    <source>
        <strain evidence="3 4">TTM-7</strain>
    </source>
</reference>
<sequence>MNTGIYKTSLDSLAKGITIAITVLFASLIFFHFTILKDVRNIAPFLTIILLTIIYLIAYLFHPAAYELTADTLVIKRPASSVVIHRNTIKSVELLSNGSLSGSIRTFAVGGLFGYYGKFANSSFGSMTWYATRRNNAVLLRITDNRKIILTPDEVEKFVAAFS</sequence>
<keyword evidence="4" id="KW-1185">Reference proteome</keyword>
<name>A0A4Q1CDY9_9BACT</name>
<evidence type="ECO:0000313" key="3">
    <source>
        <dbReference type="EMBL" id="RXK57830.1"/>
    </source>
</evidence>